<dbReference type="PANTHER" id="PTHR47505">
    <property type="entry name" value="DNA UTILIZATION PROTEIN YHGH"/>
    <property type="match status" value="1"/>
</dbReference>
<dbReference type="STRING" id="1050202.GCA_000384035_02819"/>
<evidence type="ECO:0000313" key="1">
    <source>
        <dbReference type="EMBL" id="PRW62690.1"/>
    </source>
</evidence>
<dbReference type="InParanoid" id="A0A2T0GUB3"/>
<dbReference type="Proteomes" id="UP000239352">
    <property type="component" value="Unassembled WGS sequence"/>
</dbReference>
<dbReference type="SUPFAM" id="SSF53271">
    <property type="entry name" value="PRTase-like"/>
    <property type="match status" value="1"/>
</dbReference>
<gene>
    <name evidence="1" type="ORF">CEP50_14370</name>
</gene>
<proteinExistence type="predicted"/>
<evidence type="ECO:0008006" key="3">
    <source>
        <dbReference type="Google" id="ProtNLM"/>
    </source>
</evidence>
<dbReference type="RefSeq" id="WP_106114466.1">
    <property type="nucleotide sequence ID" value="NZ_PVSR01000027.1"/>
</dbReference>
<dbReference type="EMBL" id="PVSR01000027">
    <property type="protein sequence ID" value="PRW62690.1"/>
    <property type="molecule type" value="Genomic_DNA"/>
</dbReference>
<dbReference type="FunCoup" id="A0A2T0GUB3">
    <property type="interactions" value="2"/>
</dbReference>
<dbReference type="InterPro" id="IPR029057">
    <property type="entry name" value="PRTase-like"/>
</dbReference>
<dbReference type="Gene3D" id="3.40.50.2020">
    <property type="match status" value="1"/>
</dbReference>
<accession>A0A2T0GUB3</accession>
<dbReference type="InterPro" id="IPR051910">
    <property type="entry name" value="ComF/GntX_DNA_util-trans"/>
</dbReference>
<name>A0A2T0GUB3_ACTMO</name>
<sequence length="230" mass="24787">MVRDRFGPGESVRALVELAVPLRCAGCARHGAVLCAHCDGEFGRLRRVRPGLLAESPPVYALGRYRGGARRAVLAYKEFGRRDLVRPLGDRLARAVGTVRGECAEFPDEGPFRMVPVPSRPAAVRARGGAHLVRLAHRAARCLGEDAVVDDRLRLSRVSRDSVGLDATRRLHNIRRGLRVRAPRAPRRGEPVVVVDDVVTTGATVSCCVDALGADGTRVVAVVVLAAARQ</sequence>
<reference evidence="1 2" key="1">
    <citation type="submission" date="2018-03" db="EMBL/GenBank/DDBJ databases">
        <title>Actinopolyspora mortivallis from Sahara, screening for active biomolecules.</title>
        <authorList>
            <person name="Selama O."/>
            <person name="Wellington E.M.H."/>
            <person name="Hacene H."/>
        </authorList>
    </citation>
    <scope>NUCLEOTIDE SEQUENCE [LARGE SCALE GENOMIC DNA]</scope>
    <source>
        <strain evidence="1 2">M5A</strain>
    </source>
</reference>
<dbReference type="AlphaFoldDB" id="A0A2T0GUB3"/>
<comment type="caution">
    <text evidence="1">The sequence shown here is derived from an EMBL/GenBank/DDBJ whole genome shotgun (WGS) entry which is preliminary data.</text>
</comment>
<protein>
    <recommendedName>
        <fullName evidence="3">Amidophosphoribosyltransferase</fullName>
    </recommendedName>
</protein>
<dbReference type="PANTHER" id="PTHR47505:SF1">
    <property type="entry name" value="DNA UTILIZATION PROTEIN YHGH"/>
    <property type="match status" value="1"/>
</dbReference>
<keyword evidence="2" id="KW-1185">Reference proteome</keyword>
<evidence type="ECO:0000313" key="2">
    <source>
        <dbReference type="Proteomes" id="UP000239352"/>
    </source>
</evidence>
<organism evidence="1 2">
    <name type="scientific">Actinopolyspora mortivallis</name>
    <dbReference type="NCBI Taxonomy" id="33906"/>
    <lineage>
        <taxon>Bacteria</taxon>
        <taxon>Bacillati</taxon>
        <taxon>Actinomycetota</taxon>
        <taxon>Actinomycetes</taxon>
        <taxon>Actinopolysporales</taxon>
        <taxon>Actinopolysporaceae</taxon>
        <taxon>Actinopolyspora</taxon>
    </lineage>
</organism>